<name>A0A5B8U1Z4_9ACTN</name>
<dbReference type="InterPro" id="IPR043128">
    <property type="entry name" value="Rev_trsase/Diguanyl_cyclase"/>
</dbReference>
<dbReference type="KEGG" id="bsol:FSW04_04885"/>
<dbReference type="Proteomes" id="UP000321805">
    <property type="component" value="Chromosome"/>
</dbReference>
<gene>
    <name evidence="4" type="ORF">FSW04_04885</name>
</gene>
<dbReference type="NCBIfam" id="TIGR00254">
    <property type="entry name" value="GGDEF"/>
    <property type="match status" value="1"/>
</dbReference>
<dbReference type="AlphaFoldDB" id="A0A5B8U1Z4"/>
<dbReference type="EMBL" id="CP042430">
    <property type="protein sequence ID" value="QEC46988.1"/>
    <property type="molecule type" value="Genomic_DNA"/>
</dbReference>
<feature type="modified residue" description="4-aspartylphosphate" evidence="1">
    <location>
        <position position="60"/>
    </location>
</feature>
<evidence type="ECO:0000259" key="3">
    <source>
        <dbReference type="PROSITE" id="PS50887"/>
    </source>
</evidence>
<evidence type="ECO:0000259" key="2">
    <source>
        <dbReference type="PROSITE" id="PS50110"/>
    </source>
</evidence>
<dbReference type="GO" id="GO:1902201">
    <property type="term" value="P:negative regulation of bacterial-type flagellum-dependent cell motility"/>
    <property type="evidence" value="ECO:0007669"/>
    <property type="project" value="TreeGrafter"/>
</dbReference>
<protein>
    <submittedName>
        <fullName evidence="4">Diguanylate cyclase</fullName>
    </submittedName>
</protein>
<dbReference type="RefSeq" id="WP_146916843.1">
    <property type="nucleotide sequence ID" value="NZ_CP042430.1"/>
</dbReference>
<dbReference type="Gene3D" id="3.30.70.270">
    <property type="match status" value="1"/>
</dbReference>
<dbReference type="SUPFAM" id="SSF52172">
    <property type="entry name" value="CheY-like"/>
    <property type="match status" value="1"/>
</dbReference>
<dbReference type="InterPro" id="IPR050469">
    <property type="entry name" value="Diguanylate_Cyclase"/>
</dbReference>
<feature type="domain" description="Response regulatory" evidence="2">
    <location>
        <begin position="11"/>
        <end position="126"/>
    </location>
</feature>
<dbReference type="SMART" id="SM00267">
    <property type="entry name" value="GGDEF"/>
    <property type="match status" value="1"/>
</dbReference>
<evidence type="ECO:0000256" key="1">
    <source>
        <dbReference type="PROSITE-ProRule" id="PRU00169"/>
    </source>
</evidence>
<dbReference type="Gene3D" id="3.40.50.2300">
    <property type="match status" value="1"/>
</dbReference>
<dbReference type="PROSITE" id="PS50110">
    <property type="entry name" value="RESPONSE_REGULATORY"/>
    <property type="match status" value="1"/>
</dbReference>
<reference evidence="4 5" key="1">
    <citation type="journal article" date="2018" name="J. Microbiol.">
        <title>Baekduia soli gen. nov., sp. nov., a novel bacterium isolated from the soil of Baekdu Mountain and proposal of a novel family name, Baekduiaceae fam. nov.</title>
        <authorList>
            <person name="An D.S."/>
            <person name="Siddiqi M.Z."/>
            <person name="Kim K.H."/>
            <person name="Yu H.S."/>
            <person name="Im W.T."/>
        </authorList>
    </citation>
    <scope>NUCLEOTIDE SEQUENCE [LARGE SCALE GENOMIC DNA]</scope>
    <source>
        <strain evidence="4 5">BR7-21</strain>
    </source>
</reference>
<dbReference type="PANTHER" id="PTHR45138">
    <property type="entry name" value="REGULATORY COMPONENTS OF SENSORY TRANSDUCTION SYSTEM"/>
    <property type="match status" value="1"/>
</dbReference>
<dbReference type="OrthoDB" id="23692at2"/>
<keyword evidence="5" id="KW-1185">Reference proteome</keyword>
<keyword evidence="1" id="KW-0597">Phosphoprotein</keyword>
<sequence length="311" mass="33405">MSGSGPLQHVRVLVALRDAGLRTQARSLLEAVGARVGEAGDRVSAAEAVRRDHPDVVLLDHALDDERRSLVRDVAGDPELLSTAVILLRPCSDVGPVVEALGAGAADVWTSTEVRPELIARVRAAFRSRQLLDLALRRYADLEDLAYRDELTELPNRRGTTRQLEVLLSRARRHGQQLAVLVVDADRFKLVNDDHGHAAGDVVLRELGRRLRDRVRREDLVGRWGGEEFLVALPETAPAAATAVAEALRAAVGATPIDANGASLRMTVSIGVAAWGGADLEDLVHRADRALYAAKAAGRDRVVAEGAARAA</sequence>
<proteinExistence type="predicted"/>
<dbReference type="FunFam" id="3.30.70.270:FF:000001">
    <property type="entry name" value="Diguanylate cyclase domain protein"/>
    <property type="match status" value="1"/>
</dbReference>
<dbReference type="PANTHER" id="PTHR45138:SF9">
    <property type="entry name" value="DIGUANYLATE CYCLASE DGCM-RELATED"/>
    <property type="match status" value="1"/>
</dbReference>
<dbReference type="CDD" id="cd01949">
    <property type="entry name" value="GGDEF"/>
    <property type="match status" value="1"/>
</dbReference>
<dbReference type="InterPro" id="IPR000160">
    <property type="entry name" value="GGDEF_dom"/>
</dbReference>
<dbReference type="PROSITE" id="PS50887">
    <property type="entry name" value="GGDEF"/>
    <property type="match status" value="1"/>
</dbReference>
<dbReference type="InterPro" id="IPR001789">
    <property type="entry name" value="Sig_transdc_resp-reg_receiver"/>
</dbReference>
<dbReference type="SUPFAM" id="SSF55073">
    <property type="entry name" value="Nucleotide cyclase"/>
    <property type="match status" value="1"/>
</dbReference>
<dbReference type="GO" id="GO:0052621">
    <property type="term" value="F:diguanylate cyclase activity"/>
    <property type="evidence" value="ECO:0007669"/>
    <property type="project" value="TreeGrafter"/>
</dbReference>
<evidence type="ECO:0000313" key="4">
    <source>
        <dbReference type="EMBL" id="QEC46988.1"/>
    </source>
</evidence>
<accession>A0A5B8U1Z4</accession>
<feature type="domain" description="GGDEF" evidence="3">
    <location>
        <begin position="176"/>
        <end position="307"/>
    </location>
</feature>
<evidence type="ECO:0000313" key="5">
    <source>
        <dbReference type="Proteomes" id="UP000321805"/>
    </source>
</evidence>
<dbReference type="GO" id="GO:0043709">
    <property type="term" value="P:cell adhesion involved in single-species biofilm formation"/>
    <property type="evidence" value="ECO:0007669"/>
    <property type="project" value="TreeGrafter"/>
</dbReference>
<dbReference type="InterPro" id="IPR011006">
    <property type="entry name" value="CheY-like_superfamily"/>
</dbReference>
<organism evidence="4 5">
    <name type="scientific">Baekduia soli</name>
    <dbReference type="NCBI Taxonomy" id="496014"/>
    <lineage>
        <taxon>Bacteria</taxon>
        <taxon>Bacillati</taxon>
        <taxon>Actinomycetota</taxon>
        <taxon>Thermoleophilia</taxon>
        <taxon>Solirubrobacterales</taxon>
        <taxon>Baekduiaceae</taxon>
        <taxon>Baekduia</taxon>
    </lineage>
</organism>
<dbReference type="InterPro" id="IPR029787">
    <property type="entry name" value="Nucleotide_cyclase"/>
</dbReference>
<dbReference type="GO" id="GO:0005886">
    <property type="term" value="C:plasma membrane"/>
    <property type="evidence" value="ECO:0007669"/>
    <property type="project" value="TreeGrafter"/>
</dbReference>
<dbReference type="GO" id="GO:0000160">
    <property type="term" value="P:phosphorelay signal transduction system"/>
    <property type="evidence" value="ECO:0007669"/>
    <property type="project" value="InterPro"/>
</dbReference>
<dbReference type="Pfam" id="PF00990">
    <property type="entry name" value="GGDEF"/>
    <property type="match status" value="1"/>
</dbReference>